<dbReference type="GO" id="GO:0005737">
    <property type="term" value="C:cytoplasm"/>
    <property type="evidence" value="ECO:0007669"/>
    <property type="project" value="UniProtKB-SubCell"/>
</dbReference>
<dbReference type="Pfam" id="PF12333">
    <property type="entry name" value="Ipi1_N"/>
    <property type="match status" value="1"/>
</dbReference>
<dbReference type="PANTHER" id="PTHR16056">
    <property type="entry name" value="REGULATOR OF MICROTUBULE DYNAMICS PROTEIN"/>
    <property type="match status" value="1"/>
</dbReference>
<feature type="domain" description="Pre-rRNA-processing protein Ipi1 N-terminal" evidence="12">
    <location>
        <begin position="132"/>
        <end position="235"/>
    </location>
</feature>
<evidence type="ECO:0000256" key="11">
    <source>
        <dbReference type="PROSITE-ProRule" id="PRU00103"/>
    </source>
</evidence>
<comment type="similarity">
    <text evidence="4">Belongs to the IPI1/TEX10 family.</text>
</comment>
<reference evidence="14" key="1">
    <citation type="submission" date="2025-08" db="UniProtKB">
        <authorList>
            <consortium name="Ensembl"/>
        </authorList>
    </citation>
    <scope>IDENTIFICATION</scope>
</reference>
<dbReference type="InterPro" id="IPR016024">
    <property type="entry name" value="ARM-type_fold"/>
</dbReference>
<evidence type="ECO:0000256" key="4">
    <source>
        <dbReference type="ARBA" id="ARBA00006427"/>
    </source>
</evidence>
<evidence type="ECO:0000256" key="2">
    <source>
        <dbReference type="ARBA" id="ARBA00004604"/>
    </source>
</evidence>
<comment type="subcellular location">
    <subcellularLocation>
        <location evidence="1">Cytoplasm</location>
    </subcellularLocation>
    <subcellularLocation>
        <location evidence="2">Nucleus</location>
        <location evidence="2">Nucleolus</location>
    </subcellularLocation>
    <subcellularLocation>
        <location evidence="3">Nucleus</location>
        <location evidence="3">Nucleoplasm</location>
    </subcellularLocation>
</comment>
<reference evidence="14" key="2">
    <citation type="submission" date="2025-09" db="UniProtKB">
        <authorList>
            <consortium name="Ensembl"/>
        </authorList>
    </citation>
    <scope>IDENTIFICATION</scope>
</reference>
<evidence type="ECO:0000256" key="10">
    <source>
        <dbReference type="ARBA" id="ARBA00072784"/>
    </source>
</evidence>
<dbReference type="InterPro" id="IPR024679">
    <property type="entry name" value="Ipi1_N"/>
</dbReference>
<evidence type="ECO:0000256" key="7">
    <source>
        <dbReference type="ARBA" id="ARBA00023242"/>
    </source>
</evidence>
<dbReference type="Ensembl" id="ENSRROT00000063737.1">
    <property type="protein sequence ID" value="ENSRROP00000039259.1"/>
    <property type="gene ID" value="ENSRROG00000042929.1"/>
</dbReference>
<comment type="function">
    <text evidence="8">Functions as a component of the Five Friends of Methylated CHTOP (5FMC) complex; the 5FMC complex is recruited to ZNF148 by methylated CHTOP, leading to desumoylation of ZNF148 and subsequent transactivation of ZNF148 target genes. Component of the PELP1 complex involved in the nucleolar steps of 28S rRNA maturation and the subsequent nucleoplasmic transit of the pre-60S ribosomal subunit.</text>
</comment>
<dbReference type="Gene3D" id="1.25.10.10">
    <property type="entry name" value="Leucine-rich Repeat Variant"/>
    <property type="match status" value="1"/>
</dbReference>
<sequence>MTKKRKRQDDFQKVKLKVGKKKPKLQNATPTNFKTKTIHLPEQLKEDGTLPTNNRKLNIKDLLSQMHHYNAGVKQSALLGLKDLLSQYPFIIDAHLSNILSEVTAVFTDKDANVRLAAVQLLQFLAPKIRAEQISPFFPLVSAHLSSAMTHITEGIQEDSLKVLDILLEHYPALITGRSSILLKNFVELISHQQLSKGLINRDRSQSWILSVNPNRRLTSQQWRLKVLVRLSKFLQALADGSSRLRESEGLQEQKENPHATSNSIFINWKEHANDQQHIQVYENGGSQPNVSSQFRLRYLVGGLSGVDEGLSSTENLKGFIEIIIPLLIECWVEAVPPQLATPVGNGIEREPLQVMQQVLNIISLLWKLSKQQDETHKLVRTNDSLFSYIKHCTVLSNNIDHLLLNLTLSDIMVSLANASTLQKDCSWIEMIRKFVTETLEDGSRLNSKQLNRLLGVSWRLMQIQPNREDTETLIKAVYTLYQQRGLILPVRTLLLKFFSKIYQTEELRSCRFRYRSKVLSRWLAGLPLQLAHLGSRNPELSTQLIDIIHTAAARANKELLKSLQATALRIYDPQEGAVVVLPADSQQRLVQLVYFLPSLPADLLSRLSRCCIMGRLSSSLAAMLIGILHMRSSFSGWKYLAKDWLMSDVDYFSFLFSTLTGFSKEELTWLQSLRGVPHVIQTQLSPVLLYLTDLDQFLHHWDVTEAVFHSLLVIPARSQNFDILQSAISKHLVGLTVIPDSTAGCVFGVFCKLLDHTCVVSETLLPFLASCCYSLLYFLLTIEKGEAEHLRKRDKLWGVCVSILALLPRVLRLMLQSLRVNRVGPEELPVVGQLLRLLLQHAPLRTHMLTNAILVQQIIKNITTLKSGSVQDQWLTDLHYCFNVYITGHPQGPSALATVY</sequence>
<dbReference type="PANTHER" id="PTHR16056:SF2">
    <property type="entry name" value="TESTIS-EXPRESSED PROTEIN 10"/>
    <property type="match status" value="1"/>
</dbReference>
<dbReference type="InterPro" id="IPR057949">
    <property type="entry name" value="TPR_TEX10"/>
</dbReference>
<dbReference type="GO" id="GO:0005730">
    <property type="term" value="C:nucleolus"/>
    <property type="evidence" value="ECO:0007669"/>
    <property type="project" value="UniProtKB-SubCell"/>
</dbReference>
<feature type="repeat" description="HEAT" evidence="11">
    <location>
        <begin position="99"/>
        <end position="137"/>
    </location>
</feature>
<dbReference type="AlphaFoldDB" id="A0A2K6RDZ1"/>
<feature type="domain" description="TEX10-like TPR repeats" evidence="13">
    <location>
        <begin position="519"/>
        <end position="887"/>
    </location>
</feature>
<evidence type="ECO:0000256" key="9">
    <source>
        <dbReference type="ARBA" id="ARBA00062621"/>
    </source>
</evidence>
<dbReference type="InterPro" id="IPR021133">
    <property type="entry name" value="HEAT_type_2"/>
</dbReference>
<evidence type="ECO:0000313" key="15">
    <source>
        <dbReference type="Proteomes" id="UP000233200"/>
    </source>
</evidence>
<keyword evidence="6" id="KW-0597">Phosphoprotein</keyword>
<dbReference type="FunFam" id="1.25.10.10:FF:000498">
    <property type="entry name" value="testis-expressed sequence 10 protein"/>
    <property type="match status" value="1"/>
</dbReference>
<dbReference type="SUPFAM" id="SSF48371">
    <property type="entry name" value="ARM repeat"/>
    <property type="match status" value="1"/>
</dbReference>
<evidence type="ECO:0000256" key="5">
    <source>
        <dbReference type="ARBA" id="ARBA00022490"/>
    </source>
</evidence>
<evidence type="ECO:0000256" key="1">
    <source>
        <dbReference type="ARBA" id="ARBA00004496"/>
    </source>
</evidence>
<dbReference type="InterPro" id="IPR011989">
    <property type="entry name" value="ARM-like"/>
</dbReference>
<evidence type="ECO:0000256" key="8">
    <source>
        <dbReference type="ARBA" id="ARBA00058500"/>
    </source>
</evidence>
<dbReference type="Proteomes" id="UP000233200">
    <property type="component" value="Unplaced"/>
</dbReference>
<evidence type="ECO:0000256" key="6">
    <source>
        <dbReference type="ARBA" id="ARBA00022553"/>
    </source>
</evidence>
<organism evidence="14 15">
    <name type="scientific">Rhinopithecus roxellana</name>
    <name type="common">Golden snub-nosed monkey</name>
    <name type="synonym">Pygathrix roxellana</name>
    <dbReference type="NCBI Taxonomy" id="61622"/>
    <lineage>
        <taxon>Eukaryota</taxon>
        <taxon>Metazoa</taxon>
        <taxon>Chordata</taxon>
        <taxon>Craniata</taxon>
        <taxon>Vertebrata</taxon>
        <taxon>Euteleostomi</taxon>
        <taxon>Mammalia</taxon>
        <taxon>Eutheria</taxon>
        <taxon>Euarchontoglires</taxon>
        <taxon>Primates</taxon>
        <taxon>Haplorrhini</taxon>
        <taxon>Catarrhini</taxon>
        <taxon>Cercopithecidae</taxon>
        <taxon>Colobinae</taxon>
        <taxon>Rhinopithecus</taxon>
    </lineage>
</organism>
<dbReference type="PROSITE" id="PS50077">
    <property type="entry name" value="HEAT_REPEAT"/>
    <property type="match status" value="1"/>
</dbReference>
<evidence type="ECO:0000313" key="14">
    <source>
        <dbReference type="Ensembl" id="ENSRROP00000039259.1"/>
    </source>
</evidence>
<name>A0A2K6RDZ1_RHIRO</name>
<keyword evidence="15" id="KW-1185">Reference proteome</keyword>
<gene>
    <name evidence="14" type="primary">TEX10</name>
</gene>
<evidence type="ECO:0000256" key="3">
    <source>
        <dbReference type="ARBA" id="ARBA00004642"/>
    </source>
</evidence>
<accession>A0A2K6RDZ1</accession>
<evidence type="ECO:0000259" key="12">
    <source>
        <dbReference type="Pfam" id="PF12333"/>
    </source>
</evidence>
<protein>
    <recommendedName>
        <fullName evidence="10">Testis-expressed protein 10</fullName>
    </recommendedName>
</protein>
<dbReference type="GeneTree" id="ENSGT00950000182992"/>
<dbReference type="OMA" id="WKLHANN"/>
<evidence type="ECO:0000259" key="13">
    <source>
        <dbReference type="Pfam" id="PF25781"/>
    </source>
</evidence>
<proteinExistence type="inferred from homology"/>
<dbReference type="Pfam" id="PF25781">
    <property type="entry name" value="TPR_TEX10"/>
    <property type="match status" value="1"/>
</dbReference>
<keyword evidence="7" id="KW-0539">Nucleus</keyword>
<comment type="subunit">
    <text evidence="9">Component of some MLL1/MLL complex, at least composed of the core components KMT2A/MLL1, ASH2L, HCFC1/HCF1, WDR5 and RBBP5, as well as the facultative components BACC1, CHD8, E2F6, HSP70, INO80C, KANSL1, LAS1L, MAX, MCRS1, MGA, KAT8/MOF, PELP1, PHF20, PRP31, RING2, RUVB1/TIP49A, RUVB2/TIP49B, SENP3, TAF1, TAF4, TAF6, TAF7, TAF9 and TEX10. Component of the 5FMC complex, at least composed of PELP1, LAS1L, TEX10, WDR18 and SENP3; the complex interacts with methylated CHTOP and ZNF148. Component of the PELP1 complex, composed of at least PELP1, TEX10 and WDR18. The complex interacts with pre-60S ribosome particles.</text>
</comment>
<dbReference type="GO" id="GO:0071339">
    <property type="term" value="C:MLL1 complex"/>
    <property type="evidence" value="ECO:0007669"/>
    <property type="project" value="TreeGrafter"/>
</dbReference>
<keyword evidence="5" id="KW-0963">Cytoplasm</keyword>